<evidence type="ECO:0000313" key="2">
    <source>
        <dbReference type="EMBL" id="ASP28732.1"/>
    </source>
</evidence>
<feature type="transmembrane region" description="Helical" evidence="1">
    <location>
        <begin position="101"/>
        <end position="123"/>
    </location>
</feature>
<feature type="transmembrane region" description="Helical" evidence="1">
    <location>
        <begin position="322"/>
        <end position="342"/>
    </location>
</feature>
<feature type="transmembrane region" description="Helical" evidence="1">
    <location>
        <begin position="385"/>
        <end position="410"/>
    </location>
</feature>
<evidence type="ECO:0000256" key="1">
    <source>
        <dbReference type="SAM" id="Phobius"/>
    </source>
</evidence>
<gene>
    <name evidence="2" type="ORF">SCORR_v1c09600</name>
</gene>
<evidence type="ECO:0000313" key="3">
    <source>
        <dbReference type="Proteomes" id="UP000203229"/>
    </source>
</evidence>
<dbReference type="EMBL" id="CP022535">
    <property type="protein sequence ID" value="ASP28732.1"/>
    <property type="molecule type" value="Genomic_DNA"/>
</dbReference>
<keyword evidence="1" id="KW-0472">Membrane</keyword>
<keyword evidence="1" id="KW-1133">Transmembrane helix</keyword>
<dbReference type="AlphaFoldDB" id="A0A222EQF8"/>
<feature type="transmembrane region" description="Helical" evidence="1">
    <location>
        <begin position="230"/>
        <end position="254"/>
    </location>
</feature>
<keyword evidence="1" id="KW-0812">Transmembrane</keyword>
<protein>
    <submittedName>
        <fullName evidence="2">Uncharacterized protein</fullName>
    </submittedName>
</protein>
<dbReference type="OrthoDB" id="388461at2"/>
<feature type="transmembrane region" description="Helical" evidence="1">
    <location>
        <begin position="68"/>
        <end position="89"/>
    </location>
</feature>
<sequence length="430" mass="50504">MDIKLEISNKVKKASIFKMAFIFILLLIPSFLFISILIINDSFNQYRIYYDTLQDYFQSYDLPKYNTIITLVWFSIALYMFIILIIFFIPRILNKKISIKLKHLIIFIIALLLVICFIVFSVGEYNYSRFYQMYAFVANTDIYTDNNSLEKIVSIFKKNYSNRLIYGWTTDTMTWWLCLIKVIITIIYFSFFSNKLEIRKQKINYVKKDFGQEKLSSALSKLTLNNKKNISFWILLSALAVFIPHFIYVVAISLTNSSLNSMLSWTFIGLELLNKKDLFDNTSQFAIKSLPIIISGFMIATICVLSVLYIKKDAINYKFLMIQFIILFIEVILLIGVNFFSMHELNNIYNFWKSNDQSEIIKSNNYLYQIYGSAFLNSDGTVKDFFLYGIKYVSHGIITFSLFITSYIIIGTKLLKNYKESQNESKNDYI</sequence>
<reference evidence="2 3" key="1">
    <citation type="submission" date="2017-07" db="EMBL/GenBank/DDBJ databases">
        <title>Complete genome sequence of Spiroplasma corruscae EC-1 (DSM 19793).</title>
        <authorList>
            <person name="Tsai Y.-M."/>
            <person name="Lo W.-S."/>
            <person name="Kuo C.-H."/>
        </authorList>
    </citation>
    <scope>NUCLEOTIDE SEQUENCE [LARGE SCALE GENOMIC DNA]</scope>
    <source>
        <strain evidence="2 3">EC-1</strain>
    </source>
</reference>
<feature type="transmembrane region" description="Helical" evidence="1">
    <location>
        <begin position="173"/>
        <end position="192"/>
    </location>
</feature>
<name>A0A222EQF8_9MOLU</name>
<dbReference type="Proteomes" id="UP000203229">
    <property type="component" value="Chromosome"/>
</dbReference>
<feature type="transmembrane region" description="Helical" evidence="1">
    <location>
        <begin position="290"/>
        <end position="310"/>
    </location>
</feature>
<dbReference type="KEGG" id="scou:SCORR_v1c09600"/>
<proteinExistence type="predicted"/>
<accession>A0A222EQF8</accession>
<dbReference type="RefSeq" id="WP_094049739.1">
    <property type="nucleotide sequence ID" value="NZ_CP022535.1"/>
</dbReference>
<feature type="transmembrane region" description="Helical" evidence="1">
    <location>
        <begin position="20"/>
        <end position="39"/>
    </location>
</feature>
<organism evidence="2 3">
    <name type="scientific">Spiroplasma corruscae</name>
    <dbReference type="NCBI Taxonomy" id="216934"/>
    <lineage>
        <taxon>Bacteria</taxon>
        <taxon>Bacillati</taxon>
        <taxon>Mycoplasmatota</taxon>
        <taxon>Mollicutes</taxon>
        <taxon>Entomoplasmatales</taxon>
        <taxon>Spiroplasmataceae</taxon>
        <taxon>Spiroplasma</taxon>
    </lineage>
</organism>
<keyword evidence="3" id="KW-1185">Reference proteome</keyword>